<evidence type="ECO:0000256" key="1">
    <source>
        <dbReference type="ARBA" id="ARBA00004141"/>
    </source>
</evidence>
<evidence type="ECO:0000313" key="7">
    <source>
        <dbReference type="EMBL" id="RXJ45385.1"/>
    </source>
</evidence>
<dbReference type="OrthoDB" id="673785at2"/>
<keyword evidence="3 5" id="KW-1133">Transmembrane helix</keyword>
<dbReference type="Proteomes" id="UP000289792">
    <property type="component" value="Unassembled WGS sequence"/>
</dbReference>
<feature type="domain" description="Methylamine utilisation protein MauE" evidence="6">
    <location>
        <begin position="10"/>
        <end position="136"/>
    </location>
</feature>
<evidence type="ECO:0000256" key="4">
    <source>
        <dbReference type="ARBA" id="ARBA00023136"/>
    </source>
</evidence>
<protein>
    <recommendedName>
        <fullName evidence="6">Methylamine utilisation protein MauE domain-containing protein</fullName>
    </recommendedName>
</protein>
<comment type="subcellular location">
    <subcellularLocation>
        <location evidence="1">Membrane</location>
        <topology evidence="1">Multi-pass membrane protein</topology>
    </subcellularLocation>
</comment>
<keyword evidence="2 5" id="KW-0812">Transmembrane</keyword>
<feature type="transmembrane region" description="Helical" evidence="5">
    <location>
        <begin position="54"/>
        <end position="72"/>
    </location>
</feature>
<keyword evidence="4 5" id="KW-0472">Membrane</keyword>
<comment type="caution">
    <text evidence="7">The sequence shown here is derived from an EMBL/GenBank/DDBJ whole genome shotgun (WGS) entry which is preliminary data.</text>
</comment>
<organism evidence="7 8">
    <name type="scientific">Gelidibacter gilvus</name>
    <dbReference type="NCBI Taxonomy" id="59602"/>
    <lineage>
        <taxon>Bacteria</taxon>
        <taxon>Pseudomonadati</taxon>
        <taxon>Bacteroidota</taxon>
        <taxon>Flavobacteriia</taxon>
        <taxon>Flavobacteriales</taxon>
        <taxon>Flavobacteriaceae</taxon>
        <taxon>Gelidibacter</taxon>
    </lineage>
</organism>
<evidence type="ECO:0000256" key="5">
    <source>
        <dbReference type="SAM" id="Phobius"/>
    </source>
</evidence>
<accession>A0A4Q0XC35</accession>
<proteinExistence type="predicted"/>
<dbReference type="Pfam" id="PF07291">
    <property type="entry name" value="MauE"/>
    <property type="match status" value="1"/>
</dbReference>
<dbReference type="GO" id="GO:0030416">
    <property type="term" value="P:methylamine metabolic process"/>
    <property type="evidence" value="ECO:0007669"/>
    <property type="project" value="InterPro"/>
</dbReference>
<feature type="transmembrane region" description="Helical" evidence="5">
    <location>
        <begin position="12"/>
        <end position="29"/>
    </location>
</feature>
<dbReference type="InterPro" id="IPR009908">
    <property type="entry name" value="Methylamine_util_MauE"/>
</dbReference>
<dbReference type="GO" id="GO:0016020">
    <property type="term" value="C:membrane"/>
    <property type="evidence" value="ECO:0007669"/>
    <property type="project" value="UniProtKB-SubCell"/>
</dbReference>
<reference evidence="7 8" key="1">
    <citation type="submission" date="2019-01" db="EMBL/GenBank/DDBJ databases">
        <title>Genome sequence of the Antarctic species Gelidibacter gilvus ACAM 158(T).</title>
        <authorList>
            <person name="Bowman J.P."/>
        </authorList>
    </citation>
    <scope>NUCLEOTIDE SEQUENCE [LARGE SCALE GENOMIC DNA]</scope>
    <source>
        <strain evidence="7 8">IC158</strain>
    </source>
</reference>
<sequence length="480" mass="55138">MRLRWDILKHYTLEFVSLLFILLFVYAAVSKLLDLGIFQSQIAQSAMLAPYAKALAWLVPIIELLLAVLLFISYTRVWGLLGSAVLMFGFTIYVYLIWSYSPSLPCSCGGLLEAMDWETHLYFNLGFTLLATWAWYLKSGNKRNDTLLLIGDFGMLALVLTLFFTQPQSQILQDESFTRTYQKGVLEEIASQKLAFNSYYLAGVNDSLVYLGNSTGFTHGLVWNYKTGDTTHISVQLPDAPGSFVSSPKWQVYGDYFFIGEGVGPSLYRGKTSDWIAQKFMPAVPYYSDIVAIDTTEFIIRARQASTQKNVLATYVNREPYVQIQDVLDQDSGNLLQADGTLVWDVAQEQITYLYFYKNLINHWNRDFSNPQTTTLLYNLTINIRTRQGRDGTYLRETTYSPFHIKLRIWNNKYYVLSDVMGANESLDVFTKNSTIDIYDNNYLESIRIPNKNKERISDFYITDEHIIVHYVTQVVVYGH</sequence>
<gene>
    <name evidence="7" type="ORF">ESZ48_16335</name>
</gene>
<evidence type="ECO:0000256" key="3">
    <source>
        <dbReference type="ARBA" id="ARBA00022989"/>
    </source>
</evidence>
<evidence type="ECO:0000256" key="2">
    <source>
        <dbReference type="ARBA" id="ARBA00022692"/>
    </source>
</evidence>
<dbReference type="AlphaFoldDB" id="A0A4Q0XC35"/>
<evidence type="ECO:0000313" key="8">
    <source>
        <dbReference type="Proteomes" id="UP000289792"/>
    </source>
</evidence>
<feature type="transmembrane region" description="Helical" evidence="5">
    <location>
        <begin position="120"/>
        <end position="137"/>
    </location>
</feature>
<name>A0A4Q0XC35_9FLAO</name>
<dbReference type="EMBL" id="SDDZ01000014">
    <property type="protein sequence ID" value="RXJ45385.1"/>
    <property type="molecule type" value="Genomic_DNA"/>
</dbReference>
<evidence type="ECO:0000259" key="6">
    <source>
        <dbReference type="Pfam" id="PF07291"/>
    </source>
</evidence>
<feature type="transmembrane region" description="Helical" evidence="5">
    <location>
        <begin position="79"/>
        <end position="100"/>
    </location>
</feature>
<feature type="transmembrane region" description="Helical" evidence="5">
    <location>
        <begin position="146"/>
        <end position="164"/>
    </location>
</feature>
<dbReference type="UniPathway" id="UPA00895"/>
<keyword evidence="8" id="KW-1185">Reference proteome</keyword>